<feature type="domain" description="Ribosomal RNA small subunit methyltransferase E methyltransferase" evidence="11">
    <location>
        <begin position="73"/>
        <end position="236"/>
    </location>
</feature>
<dbReference type="PIRSF" id="PIRSF015601">
    <property type="entry name" value="MTase_slr0722"/>
    <property type="match status" value="1"/>
</dbReference>
<evidence type="ECO:0000256" key="4">
    <source>
        <dbReference type="ARBA" id="ARBA00022552"/>
    </source>
</evidence>
<dbReference type="CDD" id="cd18084">
    <property type="entry name" value="RsmE-like"/>
    <property type="match status" value="1"/>
</dbReference>
<dbReference type="InterPro" id="IPR006700">
    <property type="entry name" value="RsmE"/>
</dbReference>
<protein>
    <recommendedName>
        <fullName evidence="10">Ribosomal RNA small subunit methyltransferase E</fullName>
        <ecNumber evidence="10">2.1.1.193</ecNumber>
    </recommendedName>
</protein>
<evidence type="ECO:0000256" key="2">
    <source>
        <dbReference type="ARBA" id="ARBA00005528"/>
    </source>
</evidence>
<evidence type="ECO:0000259" key="11">
    <source>
        <dbReference type="Pfam" id="PF04452"/>
    </source>
</evidence>
<evidence type="ECO:0000256" key="10">
    <source>
        <dbReference type="PIRNR" id="PIRNR015601"/>
    </source>
</evidence>
<reference evidence="13" key="1">
    <citation type="journal article" date="2019" name="Int. J. Syst. Evol. Microbiol.">
        <title>The Global Catalogue of Microorganisms (GCM) 10K type strain sequencing project: providing services to taxonomists for standard genome sequencing and annotation.</title>
        <authorList>
            <consortium name="The Broad Institute Genomics Platform"/>
            <consortium name="The Broad Institute Genome Sequencing Center for Infectious Disease"/>
            <person name="Wu L."/>
            <person name="Ma J."/>
        </authorList>
    </citation>
    <scope>NUCLEOTIDE SEQUENCE [LARGE SCALE GENOMIC DNA]</scope>
    <source>
        <strain evidence="13">CECT 8570</strain>
    </source>
</reference>
<keyword evidence="5 10" id="KW-0489">Methyltransferase</keyword>
<dbReference type="RefSeq" id="WP_290262823.1">
    <property type="nucleotide sequence ID" value="NZ_JAUFQG010000004.1"/>
</dbReference>
<evidence type="ECO:0000256" key="8">
    <source>
        <dbReference type="ARBA" id="ARBA00025699"/>
    </source>
</evidence>
<keyword evidence="4 10" id="KW-0698">rRNA processing</keyword>
<sequence>MNLLLLDSDDFIHDDQVVLRERRAKHLKSVQKVAIGDSVRIGQINGRMGQAIVTGIDENQVTLAQLSLSQQPPKPLPVHLILALPRPKMLRRIFQTAATMGVKHITLINAYKVEKSYWQTPFLQAEKIHEQLILGLEQAKDTLLPKVTLAKRFKPFVEDELSIACRGKKNWVAHPYNSGACPHDQSLEAPSSLAIGPEGGFIDYEVEKLSDIGFQSISLGDRILRVETALPVLLAKLFNG</sequence>
<dbReference type="NCBIfam" id="TIGR00046">
    <property type="entry name" value="RsmE family RNA methyltransferase"/>
    <property type="match status" value="1"/>
</dbReference>
<comment type="catalytic activity">
    <reaction evidence="9 10">
        <text>uridine(1498) in 16S rRNA + S-adenosyl-L-methionine = N(3)-methyluridine(1498) in 16S rRNA + S-adenosyl-L-homocysteine + H(+)</text>
        <dbReference type="Rhea" id="RHEA:42920"/>
        <dbReference type="Rhea" id="RHEA-COMP:10283"/>
        <dbReference type="Rhea" id="RHEA-COMP:10284"/>
        <dbReference type="ChEBI" id="CHEBI:15378"/>
        <dbReference type="ChEBI" id="CHEBI:57856"/>
        <dbReference type="ChEBI" id="CHEBI:59789"/>
        <dbReference type="ChEBI" id="CHEBI:65315"/>
        <dbReference type="ChEBI" id="CHEBI:74502"/>
        <dbReference type="EC" id="2.1.1.193"/>
    </reaction>
</comment>
<keyword evidence="7 10" id="KW-0949">S-adenosyl-L-methionine</keyword>
<proteinExistence type="inferred from homology"/>
<evidence type="ECO:0000256" key="9">
    <source>
        <dbReference type="ARBA" id="ARBA00047944"/>
    </source>
</evidence>
<comment type="subcellular location">
    <subcellularLocation>
        <location evidence="1 10">Cytoplasm</location>
    </subcellularLocation>
</comment>
<dbReference type="GO" id="GO:0032259">
    <property type="term" value="P:methylation"/>
    <property type="evidence" value="ECO:0007669"/>
    <property type="project" value="UniProtKB-KW"/>
</dbReference>
<dbReference type="SUPFAM" id="SSF75217">
    <property type="entry name" value="alpha/beta knot"/>
    <property type="match status" value="1"/>
</dbReference>
<keyword evidence="6 10" id="KW-0808">Transferase</keyword>
<dbReference type="InterPro" id="IPR046886">
    <property type="entry name" value="RsmE_MTase_dom"/>
</dbReference>
<dbReference type="GO" id="GO:0008168">
    <property type="term" value="F:methyltransferase activity"/>
    <property type="evidence" value="ECO:0007669"/>
    <property type="project" value="UniProtKB-KW"/>
</dbReference>
<comment type="caution">
    <text evidence="12">The sequence shown here is derived from an EMBL/GenBank/DDBJ whole genome shotgun (WGS) entry which is preliminary data.</text>
</comment>
<gene>
    <name evidence="12" type="ORF">ACFOX3_17215</name>
</gene>
<keyword evidence="3 10" id="KW-0963">Cytoplasm</keyword>
<comment type="similarity">
    <text evidence="2 10">Belongs to the RNA methyltransferase RsmE family.</text>
</comment>
<evidence type="ECO:0000256" key="1">
    <source>
        <dbReference type="ARBA" id="ARBA00004496"/>
    </source>
</evidence>
<evidence type="ECO:0000313" key="12">
    <source>
        <dbReference type="EMBL" id="MFC4364059.1"/>
    </source>
</evidence>
<dbReference type="EC" id="2.1.1.193" evidence="10"/>
<accession>A0ABV8VAH5</accession>
<keyword evidence="13" id="KW-1185">Reference proteome</keyword>
<dbReference type="EMBL" id="JBHSCX010000021">
    <property type="protein sequence ID" value="MFC4364059.1"/>
    <property type="molecule type" value="Genomic_DNA"/>
</dbReference>
<evidence type="ECO:0000256" key="6">
    <source>
        <dbReference type="ARBA" id="ARBA00022679"/>
    </source>
</evidence>
<dbReference type="PANTHER" id="PTHR30027">
    <property type="entry name" value="RIBOSOMAL RNA SMALL SUBUNIT METHYLTRANSFERASE E"/>
    <property type="match status" value="1"/>
</dbReference>
<evidence type="ECO:0000256" key="5">
    <source>
        <dbReference type="ARBA" id="ARBA00022603"/>
    </source>
</evidence>
<comment type="function">
    <text evidence="8 10">Specifically methylates the N3 position of the uracil ring of uridine 1498 (m3U1498) in 16S rRNA. Acts on the fully assembled 30S ribosomal subunit.</text>
</comment>
<dbReference type="NCBIfam" id="NF008700">
    <property type="entry name" value="PRK11713.5-4"/>
    <property type="match status" value="1"/>
</dbReference>
<dbReference type="InterPro" id="IPR029026">
    <property type="entry name" value="tRNA_m1G_MTases_N"/>
</dbReference>
<dbReference type="PANTHER" id="PTHR30027:SF3">
    <property type="entry name" value="16S RRNA (URACIL(1498)-N(3))-METHYLTRANSFERASE"/>
    <property type="match status" value="1"/>
</dbReference>
<dbReference type="Proteomes" id="UP001595840">
    <property type="component" value="Unassembled WGS sequence"/>
</dbReference>
<dbReference type="Gene3D" id="3.40.1280.10">
    <property type="match status" value="1"/>
</dbReference>
<organism evidence="12 13">
    <name type="scientific">Simiduia curdlanivorans</name>
    <dbReference type="NCBI Taxonomy" id="1492769"/>
    <lineage>
        <taxon>Bacteria</taxon>
        <taxon>Pseudomonadati</taxon>
        <taxon>Pseudomonadota</taxon>
        <taxon>Gammaproteobacteria</taxon>
        <taxon>Cellvibrionales</taxon>
        <taxon>Cellvibrionaceae</taxon>
        <taxon>Simiduia</taxon>
    </lineage>
</organism>
<dbReference type="Pfam" id="PF04452">
    <property type="entry name" value="Methyltrans_RNA"/>
    <property type="match status" value="1"/>
</dbReference>
<evidence type="ECO:0000313" key="13">
    <source>
        <dbReference type="Proteomes" id="UP001595840"/>
    </source>
</evidence>
<dbReference type="InterPro" id="IPR029028">
    <property type="entry name" value="Alpha/beta_knot_MTases"/>
</dbReference>
<name>A0ABV8VAH5_9GAMM</name>
<evidence type="ECO:0000256" key="7">
    <source>
        <dbReference type="ARBA" id="ARBA00022691"/>
    </source>
</evidence>
<evidence type="ECO:0000256" key="3">
    <source>
        <dbReference type="ARBA" id="ARBA00022490"/>
    </source>
</evidence>